<dbReference type="Gene3D" id="1.20.1260.30">
    <property type="match status" value="2"/>
</dbReference>
<evidence type="ECO:0000256" key="4">
    <source>
        <dbReference type="ARBA" id="ARBA00022679"/>
    </source>
</evidence>
<proteinExistence type="inferred from homology"/>
<comment type="catalytic activity">
    <reaction evidence="7">
        <text>a 2'-deoxyadenosine in DNA + S-adenosyl-L-methionine = an N(6)-methyl-2'-deoxyadenosine in DNA + S-adenosyl-L-homocysteine + H(+)</text>
        <dbReference type="Rhea" id="RHEA:15197"/>
        <dbReference type="Rhea" id="RHEA-COMP:12418"/>
        <dbReference type="Rhea" id="RHEA-COMP:12419"/>
        <dbReference type="ChEBI" id="CHEBI:15378"/>
        <dbReference type="ChEBI" id="CHEBI:57856"/>
        <dbReference type="ChEBI" id="CHEBI:59789"/>
        <dbReference type="ChEBI" id="CHEBI:90615"/>
        <dbReference type="ChEBI" id="CHEBI:90616"/>
        <dbReference type="EC" id="2.1.1.72"/>
    </reaction>
</comment>
<dbReference type="AlphaFoldDB" id="A0A1A9HFS3"/>
<dbReference type="InterPro" id="IPR029063">
    <property type="entry name" value="SAM-dependent_MTases_sf"/>
</dbReference>
<keyword evidence="11" id="KW-0540">Nuclease</keyword>
<dbReference type="InterPro" id="IPR004546">
    <property type="entry name" value="Restrct_endonuc_T1M"/>
</dbReference>
<evidence type="ECO:0000259" key="10">
    <source>
        <dbReference type="Pfam" id="PF12161"/>
    </source>
</evidence>
<reference evidence="11 12" key="1">
    <citation type="submission" date="2014-04" db="EMBL/GenBank/DDBJ databases">
        <title>Detecting global and local adaptation in a worldwide sample of Helicobacter pylori genomes.</title>
        <authorList>
            <person name="Montano V."/>
            <person name="Didelot X."/>
            <person name="Foll M."/>
            <person name="Linz B."/>
            <person name="Reinhardt R."/>
            <person name="Suerbaum S."/>
            <person name="Moodley Y."/>
            <person name="Jensen J.D."/>
        </authorList>
    </citation>
    <scope>NUCLEOTIDE SEQUENCE [LARGE SCALE GENOMIC DNA]</scope>
    <source>
        <strain evidence="11 12">K26A1</strain>
    </source>
</reference>
<dbReference type="PROSITE" id="PS00092">
    <property type="entry name" value="N6_MTASE"/>
    <property type="match status" value="1"/>
</dbReference>
<dbReference type="InterPro" id="IPR003356">
    <property type="entry name" value="DNA_methylase_A-5"/>
</dbReference>
<evidence type="ECO:0000256" key="6">
    <source>
        <dbReference type="ARBA" id="ARBA00022747"/>
    </source>
</evidence>
<accession>A0A1A9HFS3</accession>
<feature type="domain" description="N6 adenine-specific DNA methyltransferase N-terminal" evidence="10">
    <location>
        <begin position="10"/>
        <end position="123"/>
    </location>
</feature>
<evidence type="ECO:0000313" key="11">
    <source>
        <dbReference type="EMBL" id="ANH48840.1"/>
    </source>
</evidence>
<evidence type="ECO:0000259" key="9">
    <source>
        <dbReference type="Pfam" id="PF02384"/>
    </source>
</evidence>
<dbReference type="InterPro" id="IPR002052">
    <property type="entry name" value="DNA_methylase_N6_adenine_CS"/>
</dbReference>
<dbReference type="GO" id="GO:0003677">
    <property type="term" value="F:DNA binding"/>
    <property type="evidence" value="ECO:0007669"/>
    <property type="project" value="InterPro"/>
</dbReference>
<dbReference type="REBASE" id="151595">
    <property type="entry name" value="M.Hpy26A1ORF6865P"/>
</dbReference>
<evidence type="ECO:0000313" key="12">
    <source>
        <dbReference type="Proteomes" id="UP000078062"/>
    </source>
</evidence>
<comment type="similarity">
    <text evidence="1">Belongs to the N(4)/N(6)-methyltransferase family.</text>
</comment>
<keyword evidence="6" id="KW-0680">Restriction system</keyword>
<dbReference type="RefSeq" id="WP_064435057.1">
    <property type="nucleotide sequence ID" value="NZ_CP011486.1"/>
</dbReference>
<dbReference type="InterPro" id="IPR022749">
    <property type="entry name" value="D12N6_MeTrfase_N"/>
</dbReference>
<dbReference type="GO" id="GO:0004519">
    <property type="term" value="F:endonuclease activity"/>
    <property type="evidence" value="ECO:0007669"/>
    <property type="project" value="UniProtKB-KW"/>
</dbReference>
<keyword evidence="4" id="KW-0808">Transferase</keyword>
<dbReference type="NCBIfam" id="TIGR00497">
    <property type="entry name" value="hsdM"/>
    <property type="match status" value="1"/>
</dbReference>
<evidence type="ECO:0000256" key="7">
    <source>
        <dbReference type="ARBA" id="ARBA00047942"/>
    </source>
</evidence>
<protein>
    <recommendedName>
        <fullName evidence="2">site-specific DNA-methyltransferase (adenine-specific)</fullName>
        <ecNumber evidence="2">2.1.1.72</ecNumber>
    </recommendedName>
</protein>
<evidence type="ECO:0000256" key="8">
    <source>
        <dbReference type="SAM" id="Coils"/>
    </source>
</evidence>
<evidence type="ECO:0000256" key="2">
    <source>
        <dbReference type="ARBA" id="ARBA00011900"/>
    </source>
</evidence>
<dbReference type="GO" id="GO:0009307">
    <property type="term" value="P:DNA restriction-modification system"/>
    <property type="evidence" value="ECO:0007669"/>
    <property type="project" value="UniProtKB-KW"/>
</dbReference>
<gene>
    <name evidence="11" type="ORF">AA977_06865</name>
</gene>
<dbReference type="SUPFAM" id="SSF53335">
    <property type="entry name" value="S-adenosyl-L-methionine-dependent methyltransferases"/>
    <property type="match status" value="1"/>
</dbReference>
<evidence type="ECO:0000256" key="5">
    <source>
        <dbReference type="ARBA" id="ARBA00022691"/>
    </source>
</evidence>
<dbReference type="GO" id="GO:0009007">
    <property type="term" value="F:site-specific DNA-methyltransferase (adenine-specific) activity"/>
    <property type="evidence" value="ECO:0007669"/>
    <property type="project" value="UniProtKB-EC"/>
</dbReference>
<dbReference type="Pfam" id="PF02384">
    <property type="entry name" value="N6_Mtase"/>
    <property type="match status" value="1"/>
</dbReference>
<dbReference type="EMBL" id="CP011486">
    <property type="protein sequence ID" value="ANH48840.1"/>
    <property type="molecule type" value="Genomic_DNA"/>
</dbReference>
<dbReference type="InterPro" id="IPR051537">
    <property type="entry name" value="DNA_Adenine_Mtase"/>
</dbReference>
<evidence type="ECO:0000256" key="1">
    <source>
        <dbReference type="ARBA" id="ARBA00006594"/>
    </source>
</evidence>
<keyword evidence="8" id="KW-0175">Coiled coil</keyword>
<dbReference type="InterPro" id="IPR038333">
    <property type="entry name" value="T1MK-like_N_sf"/>
</dbReference>
<dbReference type="Gene3D" id="3.40.50.150">
    <property type="entry name" value="Vaccinia Virus protein VP39"/>
    <property type="match status" value="1"/>
</dbReference>
<sequence>MAIKKSELYSSLWAGADSLRGGMDASEYKNYVLNLLFLKYISDKAKNNPDSDIIVPQGCFYEDILALEGDKEIGDKLNKIIAKIAEQNDLLEGAIDSVDFNDNTKLGEGKAMVDTLSNLVKIFANLSLGTHGALDDDLLGDAYEYLMRHFASESGKSKGQFYTPSEVSLLLSLLLGIDKNTRQDKTIYDPACGSGSLLLKASSLAGEKGLTIYGQEKDISTTALCKMNMVLHNNATADIAKGGSSTLSNPYFLENGMLKTFDYVVANPPFSLKNWTDGLSIDPKSKQVIDDNFNRFEDGTPPEKNGDFAFLLHIIKSLKNTGKGAVILPHGVLFRGNAEGLIRKNILTKGYIKGVIGLAPNLFYGTSIPACVIVLDKENAHARKGVFMIDASKDFKKDGNKNRLREQDVQKMIDTFKAKKEIPYYSKMVSLEEISANDYNLNIPRYIVAEQELEKDLFALINSHKANYLPKNEIEAYAPYFKVFKELKNTLFKKSDKEGYYALKTECENIKDLIIESLEYQAFHASVLNAFDRLELLTTFNDLEPGFNPKTLIESVCSKVLQEFEKVEILDQYGVYQLFKDYYNEVLQDDWFLISLNGFESAKGLRKLIPLKDKNKKANYLEEPDFVIQKTYYKSDLIPKSLIKQRFFKEESNMLEELENALNESVANYEEFIEEHSNEEGLFDELKVNESVLKKELKNATDPEDEQILKTALRMLEAKNKAQKAKNKADEALELKAFHQYEKLEIEAIKDLIIKDKWLKRLKNALEDKILKRINAFSSALNAIIANYSNSLLELDKEVKESESKVLEHLKDLGLMG</sequence>
<dbReference type="PRINTS" id="PR00507">
    <property type="entry name" value="N12N6MTFRASE"/>
</dbReference>
<keyword evidence="11" id="KW-0255">Endonuclease</keyword>
<feature type="domain" description="DNA methylase adenine-specific" evidence="9">
    <location>
        <begin position="135"/>
        <end position="454"/>
    </location>
</feature>
<dbReference type="GO" id="GO:0032259">
    <property type="term" value="P:methylation"/>
    <property type="evidence" value="ECO:0007669"/>
    <property type="project" value="UniProtKB-KW"/>
</dbReference>
<dbReference type="GO" id="GO:0008170">
    <property type="term" value="F:N-methyltransferase activity"/>
    <property type="evidence" value="ECO:0007669"/>
    <property type="project" value="InterPro"/>
</dbReference>
<evidence type="ECO:0000256" key="3">
    <source>
        <dbReference type="ARBA" id="ARBA00022603"/>
    </source>
</evidence>
<organism evidence="11 12">
    <name type="scientific">Helicobacter pylori</name>
    <name type="common">Campylobacter pylori</name>
    <dbReference type="NCBI Taxonomy" id="210"/>
    <lineage>
        <taxon>Bacteria</taxon>
        <taxon>Pseudomonadati</taxon>
        <taxon>Campylobacterota</taxon>
        <taxon>Epsilonproteobacteria</taxon>
        <taxon>Campylobacterales</taxon>
        <taxon>Helicobacteraceae</taxon>
        <taxon>Helicobacter</taxon>
    </lineage>
</organism>
<dbReference type="Proteomes" id="UP000078062">
    <property type="component" value="Chromosome"/>
</dbReference>
<dbReference type="PANTHER" id="PTHR42933:SF3">
    <property type="entry name" value="TYPE I RESTRICTION ENZYME MJAVIII METHYLASE SUBUNIT"/>
    <property type="match status" value="1"/>
</dbReference>
<keyword evidence="11" id="KW-0378">Hydrolase</keyword>
<keyword evidence="3" id="KW-0489">Methyltransferase</keyword>
<dbReference type="Pfam" id="PF12161">
    <property type="entry name" value="HsdM_N"/>
    <property type="match status" value="1"/>
</dbReference>
<keyword evidence="5" id="KW-0949">S-adenosyl-L-methionine</keyword>
<dbReference type="PATRIC" id="fig|210.2441.peg.1409"/>
<dbReference type="PANTHER" id="PTHR42933">
    <property type="entry name" value="SLR6095 PROTEIN"/>
    <property type="match status" value="1"/>
</dbReference>
<name>A0A1A9HFS3_HELPX</name>
<dbReference type="EC" id="2.1.1.72" evidence="2"/>
<feature type="coiled-coil region" evidence="8">
    <location>
        <begin position="648"/>
        <end position="675"/>
    </location>
</feature>